<name>A0A9Q1H1Q9_HOLLE</name>
<keyword evidence="6" id="KW-0963">Cytoplasm</keyword>
<dbReference type="GO" id="GO:0005759">
    <property type="term" value="C:mitochondrial matrix"/>
    <property type="evidence" value="ECO:0007669"/>
    <property type="project" value="UniProtKB-SubCell"/>
</dbReference>
<evidence type="ECO:0000256" key="7">
    <source>
        <dbReference type="ARBA" id="ARBA00022787"/>
    </source>
</evidence>
<dbReference type="GO" id="GO:0035695">
    <property type="term" value="P:mitophagy by internal vacuole formation"/>
    <property type="evidence" value="ECO:0007669"/>
    <property type="project" value="TreeGrafter"/>
</dbReference>
<dbReference type="Proteomes" id="UP001152320">
    <property type="component" value="Chromosome 15"/>
</dbReference>
<evidence type="ECO:0000256" key="2">
    <source>
        <dbReference type="ARBA" id="ARBA00004305"/>
    </source>
</evidence>
<dbReference type="GO" id="GO:0005741">
    <property type="term" value="C:mitochondrial outer membrane"/>
    <property type="evidence" value="ECO:0007669"/>
    <property type="project" value="UniProtKB-SubCell"/>
</dbReference>
<dbReference type="EMBL" id="JAIZAY010000015">
    <property type="protein sequence ID" value="KAJ8028846.1"/>
    <property type="molecule type" value="Genomic_DNA"/>
</dbReference>
<evidence type="ECO:0000256" key="1">
    <source>
        <dbReference type="ARBA" id="ARBA00004294"/>
    </source>
</evidence>
<keyword evidence="17" id="KW-1185">Reference proteome</keyword>
<feature type="coiled-coil region" evidence="13">
    <location>
        <begin position="103"/>
        <end position="221"/>
    </location>
</feature>
<dbReference type="PANTHER" id="PTHR21771:SF0">
    <property type="entry name" value="MITOCHONDRIA-EATING PROTEIN"/>
    <property type="match status" value="1"/>
</dbReference>
<evidence type="ECO:0000259" key="15">
    <source>
        <dbReference type="Pfam" id="PF16026"/>
    </source>
</evidence>
<evidence type="ECO:0000313" key="17">
    <source>
        <dbReference type="Proteomes" id="UP001152320"/>
    </source>
</evidence>
<evidence type="ECO:0000256" key="8">
    <source>
        <dbReference type="ARBA" id="ARBA00023054"/>
    </source>
</evidence>
<dbReference type="GO" id="GO:0035694">
    <property type="term" value="P:mitochondrial protein catabolic process"/>
    <property type="evidence" value="ECO:0007669"/>
    <property type="project" value="InterPro"/>
</dbReference>
<keyword evidence="8 13" id="KW-0175">Coiled coil</keyword>
<organism evidence="16 17">
    <name type="scientific">Holothuria leucospilota</name>
    <name type="common">Black long sea cucumber</name>
    <name type="synonym">Mertensiothuria leucospilota</name>
    <dbReference type="NCBI Taxonomy" id="206669"/>
    <lineage>
        <taxon>Eukaryota</taxon>
        <taxon>Metazoa</taxon>
        <taxon>Echinodermata</taxon>
        <taxon>Eleutherozoa</taxon>
        <taxon>Echinozoa</taxon>
        <taxon>Holothuroidea</taxon>
        <taxon>Aspidochirotacea</taxon>
        <taxon>Aspidochirotida</taxon>
        <taxon>Holothuriidae</taxon>
        <taxon>Holothuria</taxon>
    </lineage>
</organism>
<evidence type="ECO:0000256" key="14">
    <source>
        <dbReference type="SAM" id="MobiDB-lite"/>
    </source>
</evidence>
<comment type="subcellular location">
    <subcellularLocation>
        <location evidence="3">Cytoplasm</location>
    </subcellularLocation>
    <subcellularLocation>
        <location evidence="2">Mitochondrion matrix</location>
    </subcellularLocation>
    <subcellularLocation>
        <location evidence="1">Mitochondrion outer membrane</location>
    </subcellularLocation>
</comment>
<dbReference type="Pfam" id="PF16026">
    <property type="entry name" value="MIEAP"/>
    <property type="match status" value="1"/>
</dbReference>
<evidence type="ECO:0000256" key="6">
    <source>
        <dbReference type="ARBA" id="ARBA00022490"/>
    </source>
</evidence>
<comment type="caution">
    <text evidence="16">The sequence shown here is derived from an EMBL/GenBank/DDBJ whole genome shotgun (WGS) entry which is preliminary data.</text>
</comment>
<evidence type="ECO:0000256" key="11">
    <source>
        <dbReference type="ARBA" id="ARBA00023136"/>
    </source>
</evidence>
<keyword evidence="11" id="KW-0472">Membrane</keyword>
<evidence type="ECO:0000256" key="3">
    <source>
        <dbReference type="ARBA" id="ARBA00004496"/>
    </source>
</evidence>
<dbReference type="AlphaFoldDB" id="A0A9Q1H1Q9"/>
<gene>
    <name evidence="16" type="ORF">HOLleu_31203</name>
</gene>
<evidence type="ECO:0000256" key="4">
    <source>
        <dbReference type="ARBA" id="ARBA00008233"/>
    </source>
</evidence>
<feature type="region of interest" description="Disordered" evidence="14">
    <location>
        <begin position="440"/>
        <end position="499"/>
    </location>
</feature>
<keyword evidence="9" id="KW-0446">Lipid-binding</keyword>
<keyword evidence="7" id="KW-1000">Mitochondrion outer membrane</keyword>
<evidence type="ECO:0000256" key="5">
    <source>
        <dbReference type="ARBA" id="ARBA00019863"/>
    </source>
</evidence>
<evidence type="ECO:0000256" key="10">
    <source>
        <dbReference type="ARBA" id="ARBA00023128"/>
    </source>
</evidence>
<evidence type="ECO:0000256" key="9">
    <source>
        <dbReference type="ARBA" id="ARBA00023121"/>
    </source>
</evidence>
<sequence length="499" mass="55777">MMANSLGKLAESGAFGLMQDRVEKWNNNYQLNTTDQNISLCIEIIELTSRLQGQLFSLLNLCALEGGEYAGCDALKKRLLPWLSSGFAISTAHLSSDTSLSIIAESTEKERQIENLQEEYEKQLDEMESDLNKSQSLADNLSAELDKTQAQLNTERELSLEDSIAKDDQVKSLQSRVLALQGEVNFYKNRSSVIDDYEIESQRLRDEISLLREEKAILTGRNDLILASSPSTKTNFLTGEVFQRVRQTSLVSRFSDLFAKDRMDAMDVLRNHCQDHELNQKIVFTCVQEAFHAAKVAFNRYRTKVFSALQDTHVGPEPLSDAVQKYINKNGQLLDVHSIVEDVLTALNRHPVISFPAEVNFRILTLFIREVVKVSWSMTALPAPLDIAPAREGELFSEVKYRRTYDSEYTAPLVAYYIWPALMNNKGDVLLKGEAVTRRGGALASPRRSRSPSRAVTPRSRSPSPRRNMASPMSPAGSRPGSSLSPRPGSAASSSLSLY</sequence>
<proteinExistence type="inferred from homology"/>
<reference evidence="16" key="1">
    <citation type="submission" date="2021-10" db="EMBL/GenBank/DDBJ databases">
        <title>Tropical sea cucumber genome reveals ecological adaptation and Cuvierian tubules defense mechanism.</title>
        <authorList>
            <person name="Chen T."/>
        </authorList>
    </citation>
    <scope>NUCLEOTIDE SEQUENCE</scope>
    <source>
        <strain evidence="16">Nanhai2018</strain>
        <tissue evidence="16">Muscle</tissue>
    </source>
</reference>
<dbReference type="PANTHER" id="PTHR21771">
    <property type="entry name" value="MITOCHONDRIA-EATING PROTEIN-RELATED"/>
    <property type="match status" value="1"/>
</dbReference>
<evidence type="ECO:0000313" key="16">
    <source>
        <dbReference type="EMBL" id="KAJ8028846.1"/>
    </source>
</evidence>
<protein>
    <recommendedName>
        <fullName evidence="5">Mitochondria-eating protein</fullName>
    </recommendedName>
    <alternativeName>
        <fullName evidence="12">Spermatogenesis-associated protein 18</fullName>
    </alternativeName>
</protein>
<dbReference type="GO" id="GO:0008289">
    <property type="term" value="F:lipid binding"/>
    <property type="evidence" value="ECO:0007669"/>
    <property type="project" value="UniProtKB-KW"/>
</dbReference>
<keyword evidence="10" id="KW-0496">Mitochondrion</keyword>
<dbReference type="InterPro" id="IPR026169">
    <property type="entry name" value="MIEAP"/>
</dbReference>
<comment type="similarity">
    <text evidence="4">Belongs to the MIEAP family.</text>
</comment>
<accession>A0A9Q1H1Q9</accession>
<evidence type="ECO:0000256" key="12">
    <source>
        <dbReference type="ARBA" id="ARBA00032687"/>
    </source>
</evidence>
<dbReference type="OrthoDB" id="5966837at2759"/>
<dbReference type="InterPro" id="IPR031981">
    <property type="entry name" value="MIEAP_C"/>
</dbReference>
<evidence type="ECO:0000256" key="13">
    <source>
        <dbReference type="SAM" id="Coils"/>
    </source>
</evidence>
<feature type="domain" description="Mitochondria-eating protein C-terminal" evidence="15">
    <location>
        <begin position="246"/>
        <end position="437"/>
    </location>
</feature>